<reference evidence="3" key="1">
    <citation type="journal article" date="2019" name="Int. J. Syst. Evol. Microbiol.">
        <title>The Global Catalogue of Microorganisms (GCM) 10K type strain sequencing project: providing services to taxonomists for standard genome sequencing and annotation.</title>
        <authorList>
            <consortium name="The Broad Institute Genomics Platform"/>
            <consortium name="The Broad Institute Genome Sequencing Center for Infectious Disease"/>
            <person name="Wu L."/>
            <person name="Ma J."/>
        </authorList>
    </citation>
    <scope>NUCLEOTIDE SEQUENCE [LARGE SCALE GENOMIC DNA]</scope>
    <source>
        <strain evidence="3">JCM 12140</strain>
    </source>
</reference>
<evidence type="ECO:0000259" key="1">
    <source>
        <dbReference type="PROSITE" id="PS51186"/>
    </source>
</evidence>
<evidence type="ECO:0000313" key="3">
    <source>
        <dbReference type="Proteomes" id="UP001501742"/>
    </source>
</evidence>
<organism evidence="2 3">
    <name type="scientific">Curtobacterium herbarum</name>
    <dbReference type="NCBI Taxonomy" id="150122"/>
    <lineage>
        <taxon>Bacteria</taxon>
        <taxon>Bacillati</taxon>
        <taxon>Actinomycetota</taxon>
        <taxon>Actinomycetes</taxon>
        <taxon>Micrococcales</taxon>
        <taxon>Microbacteriaceae</taxon>
        <taxon>Curtobacterium</taxon>
    </lineage>
</organism>
<dbReference type="EMBL" id="BAAAJX010000016">
    <property type="protein sequence ID" value="GAA1494351.1"/>
    <property type="molecule type" value="Genomic_DNA"/>
</dbReference>
<sequence length="181" mass="19334">MVTLRTDRLSLEPLTERHANQMVLVLAPTELYRFTGGEPPTLEQLEARYRRQALGQSPDGRAAWMNWILRPGAGGPPAGFVQATLTHEAVGLVADLAWLVTASEQGRGLAGEATSAVATWLTSIGVGRLQACVRPGHVASERVAQRLGLAPTSTVVDGEILWRAVTAPPTEEGAGVRLETH</sequence>
<gene>
    <name evidence="2" type="ORF">GCM10009627_26970</name>
</gene>
<dbReference type="PROSITE" id="PS51186">
    <property type="entry name" value="GNAT"/>
    <property type="match status" value="1"/>
</dbReference>
<dbReference type="Proteomes" id="UP001501742">
    <property type="component" value="Unassembled WGS sequence"/>
</dbReference>
<proteinExistence type="predicted"/>
<comment type="caution">
    <text evidence="2">The sequence shown here is derived from an EMBL/GenBank/DDBJ whole genome shotgun (WGS) entry which is preliminary data.</text>
</comment>
<keyword evidence="3" id="KW-1185">Reference proteome</keyword>
<evidence type="ECO:0000313" key="2">
    <source>
        <dbReference type="EMBL" id="GAA1494351.1"/>
    </source>
</evidence>
<dbReference type="PANTHER" id="PTHR43441:SF10">
    <property type="entry name" value="ACETYLTRANSFERASE"/>
    <property type="match status" value="1"/>
</dbReference>
<feature type="domain" description="N-acetyltransferase" evidence="1">
    <location>
        <begin position="21"/>
        <end position="168"/>
    </location>
</feature>
<dbReference type="Pfam" id="PF13302">
    <property type="entry name" value="Acetyltransf_3"/>
    <property type="match status" value="1"/>
</dbReference>
<accession>A0ABP4K5X4</accession>
<name>A0ABP4K5X4_9MICO</name>
<dbReference type="SUPFAM" id="SSF55729">
    <property type="entry name" value="Acyl-CoA N-acyltransferases (Nat)"/>
    <property type="match status" value="1"/>
</dbReference>
<protein>
    <submittedName>
        <fullName evidence="2">GNAT family N-acetyltransferase</fullName>
    </submittedName>
</protein>
<dbReference type="InterPro" id="IPR000182">
    <property type="entry name" value="GNAT_dom"/>
</dbReference>
<dbReference type="InterPro" id="IPR016181">
    <property type="entry name" value="Acyl_CoA_acyltransferase"/>
</dbReference>
<dbReference type="PANTHER" id="PTHR43441">
    <property type="entry name" value="RIBOSOMAL-PROTEIN-SERINE ACETYLTRANSFERASE"/>
    <property type="match status" value="1"/>
</dbReference>
<dbReference type="Gene3D" id="3.40.630.30">
    <property type="match status" value="1"/>
</dbReference>
<dbReference type="InterPro" id="IPR051908">
    <property type="entry name" value="Ribosomal_N-acetyltransferase"/>
</dbReference>